<accession>A0A7X3G4M7</accession>
<comment type="caution">
    <text evidence="3">The sequence shown here is derived from an EMBL/GenBank/DDBJ whole genome shotgun (WGS) entry which is preliminary data.</text>
</comment>
<dbReference type="PANTHER" id="PTHR43084:SF1">
    <property type="entry name" value="PERSULFIDE DIOXYGENASE ETHE1, MITOCHONDRIAL"/>
    <property type="match status" value="1"/>
</dbReference>
<dbReference type="SUPFAM" id="SSF56281">
    <property type="entry name" value="Metallo-hydrolase/oxidoreductase"/>
    <property type="match status" value="1"/>
</dbReference>
<dbReference type="EMBL" id="WSES01000009">
    <property type="protein sequence ID" value="MVW63585.1"/>
    <property type="molecule type" value="Genomic_DNA"/>
</dbReference>
<evidence type="ECO:0000256" key="1">
    <source>
        <dbReference type="ARBA" id="ARBA00022723"/>
    </source>
</evidence>
<evidence type="ECO:0000259" key="2">
    <source>
        <dbReference type="SMART" id="SM00849"/>
    </source>
</evidence>
<feature type="domain" description="Metallo-beta-lactamase" evidence="2">
    <location>
        <begin position="14"/>
        <end position="174"/>
    </location>
</feature>
<dbReference type="GO" id="GO:0070813">
    <property type="term" value="P:hydrogen sulfide metabolic process"/>
    <property type="evidence" value="ECO:0007669"/>
    <property type="project" value="TreeGrafter"/>
</dbReference>
<keyword evidence="3" id="KW-0378">Hydrolase</keyword>
<dbReference type="GO" id="GO:0046872">
    <property type="term" value="F:metal ion binding"/>
    <property type="evidence" value="ECO:0007669"/>
    <property type="project" value="UniProtKB-KW"/>
</dbReference>
<dbReference type="Gene3D" id="3.60.15.10">
    <property type="entry name" value="Ribonuclease Z/Hydroxyacylglutathione hydrolase-like"/>
    <property type="match status" value="1"/>
</dbReference>
<dbReference type="InterPro" id="IPR051682">
    <property type="entry name" value="Mito_Persulfide_Diox"/>
</dbReference>
<dbReference type="AlphaFoldDB" id="A0A7X3G4M7"/>
<dbReference type="RefSeq" id="WP_160410401.1">
    <property type="nucleotide sequence ID" value="NZ_WSES01000009.1"/>
</dbReference>
<sequence length="233" mass="24997">MHNNPIQLFDAVSSTFTYILAAPGSDAAVIIDPVDQHVERDLAHLKRLGLRLEYILETHAHADHVTSAGRLRQLTGARAAVPSGCGIPPAEVQLQDGDIVRFGAAETIAVIHTPGHTAGSMCYVWRGNVFTGDTLLIDGCGRTDFQGGSAAALYDSITHKLFALPDATRVWPGHDYKGQSASTIGWEKAHNARVSGRSREDFVTLMNGLNLPQPKLIDIAVPANRNLGLPHGV</sequence>
<dbReference type="GO" id="GO:0016787">
    <property type="term" value="F:hydrolase activity"/>
    <property type="evidence" value="ECO:0007669"/>
    <property type="project" value="UniProtKB-KW"/>
</dbReference>
<dbReference type="InterPro" id="IPR036866">
    <property type="entry name" value="RibonucZ/Hydroxyglut_hydro"/>
</dbReference>
<dbReference type="SMART" id="SM00849">
    <property type="entry name" value="Lactamase_B"/>
    <property type="match status" value="1"/>
</dbReference>
<proteinExistence type="predicted"/>
<evidence type="ECO:0000313" key="4">
    <source>
        <dbReference type="Proteomes" id="UP000443353"/>
    </source>
</evidence>
<dbReference type="Proteomes" id="UP000443353">
    <property type="component" value="Unassembled WGS sequence"/>
</dbReference>
<keyword evidence="4" id="KW-1185">Reference proteome</keyword>
<organism evidence="3 4">
    <name type="scientific">Massilia cellulosiltytica</name>
    <dbReference type="NCBI Taxonomy" id="2683234"/>
    <lineage>
        <taxon>Bacteria</taxon>
        <taxon>Pseudomonadati</taxon>
        <taxon>Pseudomonadota</taxon>
        <taxon>Betaproteobacteria</taxon>
        <taxon>Burkholderiales</taxon>
        <taxon>Oxalobacteraceae</taxon>
        <taxon>Telluria group</taxon>
        <taxon>Massilia</taxon>
    </lineage>
</organism>
<gene>
    <name evidence="3" type="ORF">GPY61_27030</name>
</gene>
<dbReference type="PANTHER" id="PTHR43084">
    <property type="entry name" value="PERSULFIDE DIOXYGENASE ETHE1"/>
    <property type="match status" value="1"/>
</dbReference>
<dbReference type="GO" id="GO:0006749">
    <property type="term" value="P:glutathione metabolic process"/>
    <property type="evidence" value="ECO:0007669"/>
    <property type="project" value="InterPro"/>
</dbReference>
<evidence type="ECO:0000313" key="3">
    <source>
        <dbReference type="EMBL" id="MVW63585.1"/>
    </source>
</evidence>
<protein>
    <submittedName>
        <fullName evidence="3">MBL fold metallo-hydrolase</fullName>
    </submittedName>
</protein>
<name>A0A7X3G4M7_9BURK</name>
<dbReference type="Pfam" id="PF00753">
    <property type="entry name" value="Lactamase_B"/>
    <property type="match status" value="2"/>
</dbReference>
<dbReference type="CDD" id="cd07724">
    <property type="entry name" value="POD-like_MBL-fold"/>
    <property type="match status" value="1"/>
</dbReference>
<reference evidence="3 4" key="1">
    <citation type="submission" date="2019-12" db="EMBL/GenBank/DDBJ databases">
        <authorList>
            <person name="Li C."/>
            <person name="Zhao J."/>
        </authorList>
    </citation>
    <scope>NUCLEOTIDE SEQUENCE [LARGE SCALE GENOMIC DNA]</scope>
    <source>
        <strain evidence="3 4">NEAU-DD11</strain>
    </source>
</reference>
<dbReference type="GO" id="GO:0050313">
    <property type="term" value="F:sulfur dioxygenase activity"/>
    <property type="evidence" value="ECO:0007669"/>
    <property type="project" value="InterPro"/>
</dbReference>
<dbReference type="InterPro" id="IPR001279">
    <property type="entry name" value="Metallo-B-lactamas"/>
</dbReference>
<dbReference type="InterPro" id="IPR044528">
    <property type="entry name" value="POD-like_MBL-fold"/>
</dbReference>
<keyword evidence="1" id="KW-0479">Metal-binding</keyword>